<evidence type="ECO:0000313" key="1">
    <source>
        <dbReference type="EMBL" id="CAG8565094.1"/>
    </source>
</evidence>
<proteinExistence type="predicted"/>
<organism evidence="1 2">
    <name type="scientific">Scutellospora calospora</name>
    <dbReference type="NCBI Taxonomy" id="85575"/>
    <lineage>
        <taxon>Eukaryota</taxon>
        <taxon>Fungi</taxon>
        <taxon>Fungi incertae sedis</taxon>
        <taxon>Mucoromycota</taxon>
        <taxon>Glomeromycotina</taxon>
        <taxon>Glomeromycetes</taxon>
        <taxon>Diversisporales</taxon>
        <taxon>Gigasporaceae</taxon>
        <taxon>Scutellospora</taxon>
    </lineage>
</organism>
<dbReference type="EMBL" id="CAJVPM010009562">
    <property type="protein sequence ID" value="CAG8565094.1"/>
    <property type="molecule type" value="Genomic_DNA"/>
</dbReference>
<accession>A0ACA9M3L8</accession>
<feature type="non-terminal residue" evidence="1">
    <location>
        <position position="43"/>
    </location>
</feature>
<protein>
    <submittedName>
        <fullName evidence="1">6784_t:CDS:1</fullName>
    </submittedName>
</protein>
<dbReference type="Proteomes" id="UP000789860">
    <property type="component" value="Unassembled WGS sequence"/>
</dbReference>
<keyword evidence="2" id="KW-1185">Reference proteome</keyword>
<sequence>NKVTKPNAYPLPCIADMIDALAHSQYFSTLDLTSEFWQIEMEP</sequence>
<evidence type="ECO:0000313" key="2">
    <source>
        <dbReference type="Proteomes" id="UP000789860"/>
    </source>
</evidence>
<reference evidence="1" key="1">
    <citation type="submission" date="2021-06" db="EMBL/GenBank/DDBJ databases">
        <authorList>
            <person name="Kallberg Y."/>
            <person name="Tangrot J."/>
            <person name="Rosling A."/>
        </authorList>
    </citation>
    <scope>NUCLEOTIDE SEQUENCE</scope>
    <source>
        <strain evidence="1">AU212A</strain>
    </source>
</reference>
<feature type="non-terminal residue" evidence="1">
    <location>
        <position position="1"/>
    </location>
</feature>
<gene>
    <name evidence="1" type="ORF">SCALOS_LOCUS5647</name>
</gene>
<name>A0ACA9M3L8_9GLOM</name>
<comment type="caution">
    <text evidence="1">The sequence shown here is derived from an EMBL/GenBank/DDBJ whole genome shotgun (WGS) entry which is preliminary data.</text>
</comment>